<comment type="caution">
    <text evidence="6">The sequence shown here is derived from an EMBL/GenBank/DDBJ whole genome shotgun (WGS) entry which is preliminary data.</text>
</comment>
<dbReference type="Pfam" id="PF07162">
    <property type="entry name" value="B9-C2"/>
    <property type="match status" value="1"/>
</dbReference>
<dbReference type="PANTHER" id="PTHR12968">
    <property type="entry name" value="B9 DOMAIN-CONTAINING"/>
    <property type="match status" value="1"/>
</dbReference>
<dbReference type="EMBL" id="JAUDFV010000146">
    <property type="protein sequence ID" value="KAL2720538.1"/>
    <property type="molecule type" value="Genomic_DNA"/>
</dbReference>
<accession>A0ABD2AIU7</accession>
<gene>
    <name evidence="6" type="ORF">V1478_010114</name>
</gene>
<dbReference type="GO" id="GO:0005929">
    <property type="term" value="C:cilium"/>
    <property type="evidence" value="ECO:0007669"/>
    <property type="project" value="UniProtKB-ARBA"/>
</dbReference>
<dbReference type="AlphaFoldDB" id="A0ABD2AIU7"/>
<name>A0ABD2AIU7_VESSQ</name>
<protein>
    <submittedName>
        <fullName evidence="6">Meckel syndrome type 1 protein</fullName>
    </submittedName>
</protein>
<keyword evidence="7" id="KW-1185">Reference proteome</keyword>
<keyword evidence="5" id="KW-0966">Cell projection</keyword>
<dbReference type="Proteomes" id="UP001607302">
    <property type="component" value="Unassembled WGS sequence"/>
</dbReference>
<comment type="subcellular location">
    <subcellularLocation>
        <location evidence="1">Cytoplasm</location>
        <location evidence="1">Cytoskeleton</location>
        <location evidence="1">Cilium basal body</location>
    </subcellularLocation>
</comment>
<dbReference type="PROSITE" id="PS51381">
    <property type="entry name" value="C2_B9"/>
    <property type="match status" value="1"/>
</dbReference>
<dbReference type="PANTHER" id="PTHR12968:SF4">
    <property type="entry name" value="TECTONIC-LIKE COMPLEX MEMBER MKS1"/>
    <property type="match status" value="1"/>
</dbReference>
<evidence type="ECO:0000256" key="2">
    <source>
        <dbReference type="ARBA" id="ARBA00022490"/>
    </source>
</evidence>
<keyword evidence="4" id="KW-0206">Cytoskeleton</keyword>
<proteinExistence type="predicted"/>
<dbReference type="GO" id="GO:0030030">
    <property type="term" value="P:cell projection organization"/>
    <property type="evidence" value="ECO:0007669"/>
    <property type="project" value="UniProtKB-KW"/>
</dbReference>
<evidence type="ECO:0000256" key="4">
    <source>
        <dbReference type="ARBA" id="ARBA00023212"/>
    </source>
</evidence>
<evidence type="ECO:0000256" key="5">
    <source>
        <dbReference type="ARBA" id="ARBA00023273"/>
    </source>
</evidence>
<reference evidence="6 7" key="1">
    <citation type="journal article" date="2024" name="Ann. Entomol. Soc. Am.">
        <title>Genomic analyses of the southern and eastern yellowjacket wasps (Hymenoptera: Vespidae) reveal evolutionary signatures of social life.</title>
        <authorList>
            <person name="Catto M.A."/>
            <person name="Caine P.B."/>
            <person name="Orr S.E."/>
            <person name="Hunt B.G."/>
            <person name="Goodisman M.A.D."/>
        </authorList>
    </citation>
    <scope>NUCLEOTIDE SEQUENCE [LARGE SCALE GENOMIC DNA]</scope>
    <source>
        <strain evidence="6">233</strain>
        <tissue evidence="6">Head and thorax</tissue>
    </source>
</reference>
<keyword evidence="3" id="KW-0970">Cilium biogenesis/degradation</keyword>
<evidence type="ECO:0000256" key="3">
    <source>
        <dbReference type="ARBA" id="ARBA00022794"/>
    </source>
</evidence>
<organism evidence="6 7">
    <name type="scientific">Vespula squamosa</name>
    <name type="common">Southern yellow jacket</name>
    <name type="synonym">Wasp</name>
    <dbReference type="NCBI Taxonomy" id="30214"/>
    <lineage>
        <taxon>Eukaryota</taxon>
        <taxon>Metazoa</taxon>
        <taxon>Ecdysozoa</taxon>
        <taxon>Arthropoda</taxon>
        <taxon>Hexapoda</taxon>
        <taxon>Insecta</taxon>
        <taxon>Pterygota</taxon>
        <taxon>Neoptera</taxon>
        <taxon>Endopterygota</taxon>
        <taxon>Hymenoptera</taxon>
        <taxon>Apocrita</taxon>
        <taxon>Aculeata</taxon>
        <taxon>Vespoidea</taxon>
        <taxon>Vespidae</taxon>
        <taxon>Vespinae</taxon>
        <taxon>Vespula</taxon>
    </lineage>
</organism>
<keyword evidence="2" id="KW-0963">Cytoplasm</keyword>
<evidence type="ECO:0000313" key="7">
    <source>
        <dbReference type="Proteomes" id="UP001607302"/>
    </source>
</evidence>
<sequence length="524" mass="61814">MANIRGKKKIAASYRVKEPICNFKIRSHLFRWNVYCFRVRVAQQKSLLADLFDTENDTRDSNYLEEDERIFRWQEKIFSPFEIEFYNDEKNCVNESQKKYHELIKDKNLQGSRLYTYTETDTYYPDENLLTKPYQSYLSIKNQFALPAILNRKPFILRYNKNVIDDRINDNRIRSNHYFYMERSTMYILVDLSKKDKSDLFHSSDVDTETLLCRITYDKIHNILTIYPDFTSDESYMLTTDSGIRYDYWLEHISEIQSTSELEQQQEELRQEIQKLMLYKAAEIPNEIEVTVPNILQIFLNINIVSAHNFSYNGLFITYYIVLPKDWSTKQKERLIGRTQKSYLKDKTAYFDYIMDISLDLHLNILNKNAPITKWPSLLISVASLDSWTRYRIEGYGVVPISLSPGTHELSIPTWRPAGNIVDSLRRFFTGGTYELEDITHCGIPLVYESATLDKSNLNVVSSGYVKINMNIVHRYNVNTINTNFGSKSFERENVNALMNNVENVFEQFKAARERMLQIRNADL</sequence>
<evidence type="ECO:0000256" key="1">
    <source>
        <dbReference type="ARBA" id="ARBA00004120"/>
    </source>
</evidence>
<dbReference type="InterPro" id="IPR010796">
    <property type="entry name" value="C2_B9-type_dom"/>
</dbReference>
<evidence type="ECO:0000313" key="6">
    <source>
        <dbReference type="EMBL" id="KAL2720538.1"/>
    </source>
</evidence>